<proteinExistence type="inferred from homology"/>
<dbReference type="InterPro" id="IPR023213">
    <property type="entry name" value="CAT-like_dom_sf"/>
</dbReference>
<dbReference type="InterPro" id="IPR009081">
    <property type="entry name" value="PP-bd_ACP"/>
</dbReference>
<dbReference type="FunFam" id="3.30.300.30:FF:000010">
    <property type="entry name" value="Enterobactin synthetase component F"/>
    <property type="match status" value="1"/>
</dbReference>
<dbReference type="RefSeq" id="WP_129889843.1">
    <property type="nucleotide sequence ID" value="NZ_CP035758.1"/>
</dbReference>
<keyword evidence="3" id="KW-0596">Phosphopantetheine</keyword>
<gene>
    <name evidence="8" type="ORF">EPA93_23505</name>
</gene>
<dbReference type="PANTHER" id="PTHR45527">
    <property type="entry name" value="NONRIBOSOMAL PEPTIDE SYNTHETASE"/>
    <property type="match status" value="1"/>
</dbReference>
<dbReference type="SUPFAM" id="SSF47336">
    <property type="entry name" value="ACP-like"/>
    <property type="match status" value="1"/>
</dbReference>
<keyword evidence="5" id="KW-0808">Transferase</keyword>
<reference evidence="8 9" key="1">
    <citation type="submission" date="2019-01" db="EMBL/GenBank/DDBJ databases">
        <title>Ktedonosporobacter rubrisoli SCAWS-G2.</title>
        <authorList>
            <person name="Huang Y."/>
            <person name="Yan B."/>
        </authorList>
    </citation>
    <scope>NUCLEOTIDE SEQUENCE [LARGE SCALE GENOMIC DNA]</scope>
    <source>
        <strain evidence="8 9">SCAWS-G2</strain>
    </source>
</reference>
<dbReference type="OrthoDB" id="3671989at2"/>
<dbReference type="CDD" id="cd19531">
    <property type="entry name" value="LCL_NRPS-like"/>
    <property type="match status" value="1"/>
</dbReference>
<dbReference type="FunFam" id="2.30.38.10:FF:000001">
    <property type="entry name" value="Non-ribosomal peptide synthetase PvdI"/>
    <property type="match status" value="1"/>
</dbReference>
<dbReference type="InterPro" id="IPR013751">
    <property type="entry name" value="ACP_syn_III_N"/>
</dbReference>
<dbReference type="GO" id="GO:0004315">
    <property type="term" value="F:3-oxoacyl-[acyl-carrier-protein] synthase activity"/>
    <property type="evidence" value="ECO:0007669"/>
    <property type="project" value="InterPro"/>
</dbReference>
<organism evidence="8 9">
    <name type="scientific">Ktedonosporobacter rubrisoli</name>
    <dbReference type="NCBI Taxonomy" id="2509675"/>
    <lineage>
        <taxon>Bacteria</taxon>
        <taxon>Bacillati</taxon>
        <taxon>Chloroflexota</taxon>
        <taxon>Ktedonobacteria</taxon>
        <taxon>Ktedonobacterales</taxon>
        <taxon>Ktedonosporobacteraceae</taxon>
        <taxon>Ktedonosporobacter</taxon>
    </lineage>
</organism>
<protein>
    <submittedName>
        <fullName evidence="8">Amino acid adenylation domain-containing protein</fullName>
    </submittedName>
</protein>
<keyword evidence="4" id="KW-0597">Phosphoprotein</keyword>
<dbReference type="InterPro" id="IPR020806">
    <property type="entry name" value="PKS_PP-bd"/>
</dbReference>
<dbReference type="Pfam" id="PF08541">
    <property type="entry name" value="ACP_syn_III_C"/>
    <property type="match status" value="2"/>
</dbReference>
<evidence type="ECO:0000256" key="3">
    <source>
        <dbReference type="ARBA" id="ARBA00022450"/>
    </source>
</evidence>
<comment type="similarity">
    <text evidence="2">Belongs to the ATP-dependent AMP-binding enzyme family.</text>
</comment>
<dbReference type="PANTHER" id="PTHR45527:SF1">
    <property type="entry name" value="FATTY ACID SYNTHASE"/>
    <property type="match status" value="1"/>
</dbReference>
<dbReference type="FunFam" id="1.10.1200.10:FF:000005">
    <property type="entry name" value="Nonribosomal peptide synthetase 1"/>
    <property type="match status" value="1"/>
</dbReference>
<dbReference type="Gene3D" id="3.40.50.980">
    <property type="match status" value="2"/>
</dbReference>
<dbReference type="InterPro" id="IPR000873">
    <property type="entry name" value="AMP-dep_synth/lig_dom"/>
</dbReference>
<dbReference type="InterPro" id="IPR020845">
    <property type="entry name" value="AMP-binding_CS"/>
</dbReference>
<dbReference type="EMBL" id="CP035758">
    <property type="protein sequence ID" value="QBD78790.1"/>
    <property type="molecule type" value="Genomic_DNA"/>
</dbReference>
<dbReference type="SMART" id="SM00823">
    <property type="entry name" value="PKS_PP"/>
    <property type="match status" value="1"/>
</dbReference>
<dbReference type="GO" id="GO:0044550">
    <property type="term" value="P:secondary metabolite biosynthetic process"/>
    <property type="evidence" value="ECO:0007669"/>
    <property type="project" value="UniProtKB-ARBA"/>
</dbReference>
<evidence type="ECO:0000313" key="8">
    <source>
        <dbReference type="EMBL" id="QBD78790.1"/>
    </source>
</evidence>
<dbReference type="InterPro" id="IPR036736">
    <property type="entry name" value="ACP-like_sf"/>
</dbReference>
<dbReference type="KEGG" id="kbs:EPA93_23505"/>
<dbReference type="PROSITE" id="PS50075">
    <property type="entry name" value="CARRIER"/>
    <property type="match status" value="1"/>
</dbReference>
<dbReference type="Pfam" id="PF00668">
    <property type="entry name" value="Condensation"/>
    <property type="match status" value="1"/>
</dbReference>
<dbReference type="InterPro" id="IPR001242">
    <property type="entry name" value="Condensation_dom"/>
</dbReference>
<dbReference type="PROSITE" id="PS00455">
    <property type="entry name" value="AMP_BINDING"/>
    <property type="match status" value="1"/>
</dbReference>
<dbReference type="GO" id="GO:0043041">
    <property type="term" value="P:amino acid activation for nonribosomal peptide biosynthetic process"/>
    <property type="evidence" value="ECO:0007669"/>
    <property type="project" value="TreeGrafter"/>
</dbReference>
<dbReference type="InterPro" id="IPR025110">
    <property type="entry name" value="AMP-bd_C"/>
</dbReference>
<dbReference type="Gene3D" id="3.40.47.10">
    <property type="match status" value="4"/>
</dbReference>
<feature type="region of interest" description="Disordered" evidence="6">
    <location>
        <begin position="1114"/>
        <end position="1136"/>
    </location>
</feature>
<sequence>MNDASKRIASLSPEEKRALLAQLLREKAQEAKEPQDRSALSHDQKALWFLYRLAPESAAYNLLYAARVRSTLDVAALGRAVQALIHRYPILTATYGMQENEPIQRFHPEQAVNVELIEAAGWSEEYLRQQLEEEGNRPFNLEQGPILRVKLFARSHQDYILALTVHHIAVDFWSLDILVEELYALYAADSLGLPSPLAAPGPQYSEYVRKQNEMLAGPEGQRLRAYWLEELAGDLPVTHLPTDRPRPPVQSYRGASHSFTLSEELSRRLRTLANGEQVTLFMLLLAAFQTLLFRYSHQEDLITGTPALGRNRSELEKVVGYLANPVALRANFAGNPSFKDLLAQVRRIVLGALEHQDYPFPLLVEQLQPKRDPSYSPIFQTLFIWDKMRIASEPVQSAQNGHNGKNGQHLSLEPFAYGQQGAPFDLTLTIFEHEHFLAADFRYNTDLFEASTLARMAEHFQTLLNGIVEQPTQRVQDLPLLSEAEREQILLKWNATQSPYPEHATLHQLIEEQVQRTPEAPAVIFEGTILSYRELNSRANRLAHTLQAMGIGPDTLVGVCMERSLEMVVALVGILKAGGAYVPLDPAYPQERLSYMLQDAQVPVLLTQTHIARELPEIAAKQLCLDEDWQNWQVPASTQEENPCSSVGPENLVYMIYTSGSTGKPKGVMNTHRGICNRLYWMQQTYKLTAEDRVLQKTPFSFDVSAWEFFWPLLSGAALVVARPGGQQDPAYLASIIAEEHITTLHFVPSMLQAFLLEPELAERGKSLKRVICSGEALPFDLQERFFASLDAELHNLYGPTEAAIDVTYWACQRGSRDLIVPIGRPIANTQIYILDQSQNPVPVGVAGELYIGGVGVARGYFNRPELTAEKFVRDPFSQDPQARLFRTGDLARYRADGAIEFLGRIDHQVKIRGFRIELGEIEAVLAQHPTLKEVVVMAREDTPGNKRLVAYLVPSGQTRATGKQSDSTPVQLNPQEAGLSIEALRDFLKDKLPYYMVPAAFLFLDSFPLQPNGKVNRKALPAPDTSRPELENAFVAPQTPTEQQLARIWAEVLGIEKVGIHDNFFDLGGASIQSLEIISKVNETGLPLELEMLFEFQTIAELAAAIEQKSSAPLMPSAQTQVEPEPAPPASQEAPQPVNVMQPTLANTVIESLGVYLPPKIVSTDEIVKNCVKPIRFPLARLTGIKNRRMAGETEFSIDLAKKAIADCLAKSKYNPEDIDLLICGNISRCNGPNQRFEFEPSTSVQLKRYFGFTNAIVFDLDNACTGLFTAIDIIDAFLKAGLIRRGLAVSGEYITHLIDTAQKELEGFMDSRMACLTVGDAGAAVILEKAPDQKIGFHDFELFTLGHYSRDCIGKATDREHGGAIMYTDAVRVSAVNMKYAVAHAAQIIQRTGWPTSEFQHIIIHQTSNTTIRDAAREINSYYGQEVCTQDNVINNIAERANTATTTQMVALGDHIRSGRINSGDNVVFGITGSGATIGAAIYTFDDLPERIRRVEAGEYKPEKVAHDPAWQRPLLPSQQRIRVESVGTIPAGAEVKKEVLTLAQAAAEAALTNSEHAREDIDLLMYAGVYRDELICEPALAAIIEGDLGINDAIELPTEKKTFAFDIFNGSLGLLNACYAAIGMLKANKANRALLVTAEIENNRDIIPEELLGLEETGSALILDESPDGKTGFGNFVFKYFTDYIEAFDAHSELRKGKMTMRFETDSRLQDYYLQCIEETVKELLSVEQLDMSQIKVVLPQQISSDFTSRLGDILKVDKEKLVDLHPEHDLYTSSLPYVLQHVREQQIARPGDIGLIISVGSGIQVGCATYYF</sequence>
<dbReference type="GO" id="GO:0005829">
    <property type="term" value="C:cytosol"/>
    <property type="evidence" value="ECO:0007669"/>
    <property type="project" value="TreeGrafter"/>
</dbReference>
<dbReference type="InterPro" id="IPR013747">
    <property type="entry name" value="ACP_syn_III_C"/>
</dbReference>
<dbReference type="FunFam" id="3.40.50.980:FF:000001">
    <property type="entry name" value="Non-ribosomal peptide synthetase"/>
    <property type="match status" value="1"/>
</dbReference>
<dbReference type="Gene3D" id="2.30.38.10">
    <property type="entry name" value="Luciferase, Domain 3"/>
    <property type="match status" value="1"/>
</dbReference>
<dbReference type="Pfam" id="PF13193">
    <property type="entry name" value="AMP-binding_C"/>
    <property type="match status" value="1"/>
</dbReference>
<evidence type="ECO:0000259" key="7">
    <source>
        <dbReference type="PROSITE" id="PS50075"/>
    </source>
</evidence>
<dbReference type="Gene3D" id="3.30.559.30">
    <property type="entry name" value="Nonribosomal peptide synthetase, condensation domain"/>
    <property type="match status" value="1"/>
</dbReference>
<comment type="cofactor">
    <cofactor evidence="1">
        <name>pantetheine 4'-phosphate</name>
        <dbReference type="ChEBI" id="CHEBI:47942"/>
    </cofactor>
</comment>
<dbReference type="Pfam" id="PF00550">
    <property type="entry name" value="PP-binding"/>
    <property type="match status" value="1"/>
</dbReference>
<dbReference type="InterPro" id="IPR016039">
    <property type="entry name" value="Thiolase-like"/>
</dbReference>
<evidence type="ECO:0000256" key="1">
    <source>
        <dbReference type="ARBA" id="ARBA00001957"/>
    </source>
</evidence>
<dbReference type="NCBIfam" id="TIGR01733">
    <property type="entry name" value="AA-adenyl-dom"/>
    <property type="match status" value="1"/>
</dbReference>
<dbReference type="SUPFAM" id="SSF52777">
    <property type="entry name" value="CoA-dependent acyltransferases"/>
    <property type="match status" value="2"/>
</dbReference>
<accession>A0A4P6JU05</accession>
<evidence type="ECO:0000256" key="2">
    <source>
        <dbReference type="ARBA" id="ARBA00006432"/>
    </source>
</evidence>
<dbReference type="Gene3D" id="3.30.300.30">
    <property type="match status" value="1"/>
</dbReference>
<dbReference type="Gene3D" id="1.10.1200.10">
    <property type="entry name" value="ACP-like"/>
    <property type="match status" value="1"/>
</dbReference>
<evidence type="ECO:0000313" key="9">
    <source>
        <dbReference type="Proteomes" id="UP000290365"/>
    </source>
</evidence>
<dbReference type="Pfam" id="PF00501">
    <property type="entry name" value="AMP-binding"/>
    <property type="match status" value="1"/>
</dbReference>
<dbReference type="Gene3D" id="3.30.559.10">
    <property type="entry name" value="Chloramphenicol acetyltransferase-like domain"/>
    <property type="match status" value="1"/>
</dbReference>
<dbReference type="CDD" id="cd17646">
    <property type="entry name" value="A_NRPS_AB3403-like"/>
    <property type="match status" value="1"/>
</dbReference>
<name>A0A4P6JU05_KTERU</name>
<evidence type="ECO:0000256" key="4">
    <source>
        <dbReference type="ARBA" id="ARBA00022553"/>
    </source>
</evidence>
<feature type="domain" description="Carrier" evidence="7">
    <location>
        <begin position="1037"/>
        <end position="1111"/>
    </location>
</feature>
<dbReference type="SUPFAM" id="SSF56801">
    <property type="entry name" value="Acetyl-CoA synthetase-like"/>
    <property type="match status" value="1"/>
</dbReference>
<dbReference type="SUPFAM" id="SSF53901">
    <property type="entry name" value="Thiolase-like"/>
    <property type="match status" value="2"/>
</dbReference>
<dbReference type="FunFam" id="3.40.50.12780:FF:000012">
    <property type="entry name" value="Non-ribosomal peptide synthetase"/>
    <property type="match status" value="1"/>
</dbReference>
<dbReference type="GO" id="GO:0006633">
    <property type="term" value="P:fatty acid biosynthetic process"/>
    <property type="evidence" value="ECO:0007669"/>
    <property type="project" value="InterPro"/>
</dbReference>
<keyword evidence="9" id="KW-1185">Reference proteome</keyword>
<dbReference type="InterPro" id="IPR010071">
    <property type="entry name" value="AA_adenyl_dom"/>
</dbReference>
<evidence type="ECO:0000256" key="6">
    <source>
        <dbReference type="SAM" id="MobiDB-lite"/>
    </source>
</evidence>
<dbReference type="GO" id="GO:0031177">
    <property type="term" value="F:phosphopantetheine binding"/>
    <property type="evidence" value="ECO:0007669"/>
    <property type="project" value="InterPro"/>
</dbReference>
<evidence type="ECO:0000256" key="5">
    <source>
        <dbReference type="ARBA" id="ARBA00022679"/>
    </source>
</evidence>
<dbReference type="Proteomes" id="UP000290365">
    <property type="component" value="Chromosome"/>
</dbReference>
<dbReference type="Pfam" id="PF08545">
    <property type="entry name" value="ACP_syn_III"/>
    <property type="match status" value="1"/>
</dbReference>
<dbReference type="InterPro" id="IPR045851">
    <property type="entry name" value="AMP-bd_C_sf"/>
</dbReference>
<dbReference type="FunFam" id="3.40.50.980:FF:000002">
    <property type="entry name" value="Enterobactin synthetase component F"/>
    <property type="match status" value="1"/>
</dbReference>